<dbReference type="OrthoDB" id="8955051at2"/>
<dbReference type="EMBL" id="QORK01000027">
    <property type="protein sequence ID" value="TFF78710.1"/>
    <property type="molecule type" value="Genomic_DNA"/>
</dbReference>
<proteinExistence type="predicted"/>
<gene>
    <name evidence="1" type="ORF">DRM93_13025</name>
    <name evidence="2" type="ORF">DRM94_13025</name>
</gene>
<dbReference type="EMBL" id="QORL01000027">
    <property type="protein sequence ID" value="TFF74460.1"/>
    <property type="molecule type" value="Genomic_DNA"/>
</dbReference>
<evidence type="ECO:0000313" key="4">
    <source>
        <dbReference type="Proteomes" id="UP000297914"/>
    </source>
</evidence>
<accession>A0A5F0K9I0</accession>
<keyword evidence="2" id="KW-0808">Transferase</keyword>
<dbReference type="AlphaFoldDB" id="A0A5F0K9I0"/>
<keyword evidence="3" id="KW-1185">Reference proteome</keyword>
<dbReference type="GO" id="GO:0016740">
    <property type="term" value="F:transferase activity"/>
    <property type="evidence" value="ECO:0007669"/>
    <property type="project" value="UniProtKB-KW"/>
</dbReference>
<dbReference type="SUPFAM" id="SSF53383">
    <property type="entry name" value="PLP-dependent transferases"/>
    <property type="match status" value="1"/>
</dbReference>
<evidence type="ECO:0000313" key="1">
    <source>
        <dbReference type="EMBL" id="TFF74460.1"/>
    </source>
</evidence>
<evidence type="ECO:0000313" key="3">
    <source>
        <dbReference type="Proteomes" id="UP000297720"/>
    </source>
</evidence>
<comment type="caution">
    <text evidence="2">The sequence shown here is derived from an EMBL/GenBank/DDBJ whole genome shotgun (WGS) entry which is preliminary data.</text>
</comment>
<protein>
    <submittedName>
        <fullName evidence="2">Pyridoxal phosphate-dependent transferase</fullName>
    </submittedName>
</protein>
<organism evidence="2 4">
    <name type="scientific">Aeromonas taiwanensis</name>
    <dbReference type="NCBI Taxonomy" id="633417"/>
    <lineage>
        <taxon>Bacteria</taxon>
        <taxon>Pseudomonadati</taxon>
        <taxon>Pseudomonadota</taxon>
        <taxon>Gammaproteobacteria</taxon>
        <taxon>Aeromonadales</taxon>
        <taxon>Aeromonadaceae</taxon>
        <taxon>Aeromonas</taxon>
    </lineage>
</organism>
<name>A0A5F0K9I0_9GAMM</name>
<reference evidence="2 4" key="1">
    <citation type="submission" date="2018-06" db="EMBL/GenBank/DDBJ databases">
        <title>Occurrence of a novel blaKPC-2- and qnrS2- harbouring IncP6 plasmid from Aeromonas taiwanensis isolates recovered from the river sediments.</title>
        <authorList>
            <person name="Zheng B."/>
            <person name="Yu X."/>
            <person name="Xiao Y."/>
        </authorList>
    </citation>
    <scope>NUCLEOTIDE SEQUENCE [LARGE SCALE GENOMIC DNA]</scope>
    <source>
        <strain evidence="1 3">1713</strain>
        <strain evidence="2 4">198</strain>
    </source>
</reference>
<evidence type="ECO:0000313" key="2">
    <source>
        <dbReference type="EMBL" id="TFF78710.1"/>
    </source>
</evidence>
<dbReference type="InterPro" id="IPR015424">
    <property type="entry name" value="PyrdxlP-dep_Trfase"/>
</dbReference>
<sequence>MMSNFNHKPIGGEQEIAPDSLFYGTTNSGRSSLRWALLSMNLQGKRVLLPNFICQIVVNVLNEYNIHLDFYEVKENLEFSLPDCLDDYDALYVVKYFGHESIAFKSVVNSSKLPLIIDSVFDVQSPDINTHVHWCQFNSLRKISFIADFSQIISNKPLLNINKARLPSFSKIKYHAKETKYNAVNLLQGNEETYLQCFSKAEIILNENKSIFEAEDRSIFLMGRFFYYLKEDLKIRQQNLIFAKSILSNSHFINITPAFPSFLPLLLSKREDVKNELMRNSIYLAIHWPAIEQSRNILSDRLLSLPLDSRYNKEDIKRMCDIINKAEK</sequence>
<dbReference type="Proteomes" id="UP000297720">
    <property type="component" value="Unassembled WGS sequence"/>
</dbReference>
<dbReference type="Proteomes" id="UP000297914">
    <property type="component" value="Unassembled WGS sequence"/>
</dbReference>